<dbReference type="AlphaFoldDB" id="S5R7C0"/>
<dbReference type="EMBL" id="KF280372">
    <property type="protein sequence ID" value="AGS09299.1"/>
    <property type="molecule type" value="Genomic_DNA"/>
</dbReference>
<feature type="region of interest" description="Disordered" evidence="1">
    <location>
        <begin position="496"/>
        <end position="575"/>
    </location>
</feature>
<accession>S5R7C0</accession>
<feature type="region of interest" description="Disordered" evidence="1">
    <location>
        <begin position="348"/>
        <end position="384"/>
    </location>
</feature>
<reference evidence="2" key="1">
    <citation type="journal article" date="2013" name="Mol. Biol. Evol.">
        <title>Extensive trans-specific polymorphism at the mating type locus of the root decay fungus heterobasidion.</title>
        <authorList>
            <person name="van Diepen L.T."/>
            <person name="Olson A."/>
            <person name="Ihrmark K."/>
            <person name="Stenlid J."/>
            <person name="James T.Y."/>
        </authorList>
    </citation>
    <scope>NUCLEOTIDE SEQUENCE</scope>
    <source>
        <strain evidence="2">87-124-2</strain>
    </source>
</reference>
<feature type="region of interest" description="Disordered" evidence="1">
    <location>
        <begin position="422"/>
        <end position="453"/>
    </location>
</feature>
<name>S5R7C0_9AGAM</name>
<proteinExistence type="predicted"/>
<feature type="compositionally biased region" description="Polar residues" evidence="1">
    <location>
        <begin position="422"/>
        <end position="439"/>
    </location>
</feature>
<evidence type="ECO:0000313" key="2">
    <source>
        <dbReference type="EMBL" id="AGS09299.1"/>
    </source>
</evidence>
<feature type="compositionally biased region" description="Low complexity" evidence="1">
    <location>
        <begin position="348"/>
        <end position="379"/>
    </location>
</feature>
<reference evidence="2" key="2">
    <citation type="submission" date="2013-06" db="EMBL/GenBank/DDBJ databases">
        <authorList>
            <person name="van Diepen L.T.A."/>
            <person name="Olson A."/>
            <person name="Ihrmark K."/>
            <person name="Stenlid J."/>
            <person name="James T.Y."/>
        </authorList>
    </citation>
    <scope>NUCLEOTIDE SEQUENCE</scope>
    <source>
        <strain evidence="2">87-124-2</strain>
    </source>
</reference>
<protein>
    <submittedName>
        <fullName evidence="2">A2 mating type protein</fullName>
    </submittedName>
</protein>
<feature type="region of interest" description="Disordered" evidence="1">
    <location>
        <begin position="251"/>
        <end position="282"/>
    </location>
</feature>
<feature type="compositionally biased region" description="Polar residues" evidence="1">
    <location>
        <begin position="272"/>
        <end position="281"/>
    </location>
</feature>
<feature type="compositionally biased region" description="Low complexity" evidence="1">
    <location>
        <begin position="531"/>
        <end position="544"/>
    </location>
</feature>
<sequence length="596" mass="64595">MSSICENDFLDEIPRVISILSQLRLRIASSREWSLPTADCDGSIDSSYSRTASKSLQQCLSLTPPQPLTPDLLALGLPLMMAQYISGTYIKAASRLKAKLEGRFQHRADRACVGINLLGGLPAPQSQIHVGTVYVSLFKRTVASWAEVGMLSTRRWLLTASLKNRLRSCSLVQPVHEEAYVTTLPHTDRKTTGTTLFDVSDKSEPLTPRISIGKKTKHSAGLATRFSTVSSCDRRLDQTISEPARLAPVIKPDLDAGLESNRGDAIKGPKPQRSTGQNPSLPSWDLASFIDDFDILSIRDRSKSAGLKNEDTFGTCKATPSEHAFSLSKHSSSPIDRLPIPAVIQSAASSSRLRSSPKSSCDIYSHSASSPSASKTIQSARRRKFAPCPNRERLMQSAYKGPDVFFPRQINDMTITSSAANVKGLSNPSSHYLSPSATTHSRRRKIAPLPPRCPSTNTTALVVTVSPNIHVSSQTASLMPTTNRQYSSDMPVRLNRSLSRSPSLTSLSSSGSDQSSSDDLETPPSSPPPSSSVIPILPSVSSPSSDKHRLSPSTFAPPDRELLASSRPPKARMSAQYESPLPEIFSSLACHFAFGR</sequence>
<feature type="compositionally biased region" description="Low complexity" evidence="1">
    <location>
        <begin position="496"/>
        <end position="515"/>
    </location>
</feature>
<organism evidence="2">
    <name type="scientific">Heterobasidion parviporum</name>
    <dbReference type="NCBI Taxonomy" id="207832"/>
    <lineage>
        <taxon>Eukaryota</taxon>
        <taxon>Fungi</taxon>
        <taxon>Dikarya</taxon>
        <taxon>Basidiomycota</taxon>
        <taxon>Agaricomycotina</taxon>
        <taxon>Agaricomycetes</taxon>
        <taxon>Russulales</taxon>
        <taxon>Bondarzewiaceae</taxon>
        <taxon>Heterobasidion</taxon>
        <taxon>Heterobasidion annosum species complex</taxon>
    </lineage>
</organism>
<evidence type="ECO:0000256" key="1">
    <source>
        <dbReference type="SAM" id="MobiDB-lite"/>
    </source>
</evidence>